<dbReference type="CDD" id="cd05233">
    <property type="entry name" value="SDR_c"/>
    <property type="match status" value="1"/>
</dbReference>
<gene>
    <name evidence="3" type="ORF">VSS37_08000</name>
</gene>
<dbReference type="PANTHER" id="PTHR42879">
    <property type="entry name" value="3-OXOACYL-(ACYL-CARRIER-PROTEIN) REDUCTASE"/>
    <property type="match status" value="1"/>
</dbReference>
<dbReference type="EMBL" id="JAYMYJ010000076">
    <property type="protein sequence ID" value="MEB4590915.1"/>
    <property type="molecule type" value="Genomic_DNA"/>
</dbReference>
<sequence length="264" mass="27977">MDLQLQGKRALITGSTAGIGFACARELAAEGASVIVNGRTSARVEAAREKILAEFPNADVQGVAADLSTADGVQFLLQATPDVDILVNNLGIFDPRPFEQIGDDEWLRFFEVNVMSGVRLSRHYLPRMKAANWGRIIFISSESGLCPPAEMVHYGMTKSAQLSISRGLAETCAGTNVTVNSVLPGPTSTEGVGEFFGKLAAQAGQTLAEAEKAFFANARPTSLLKRFIEPAEIAAMVTYLSSPRSAATNGAALRAEGGIVRALM</sequence>
<dbReference type="Proteomes" id="UP001308005">
    <property type="component" value="Unassembled WGS sequence"/>
</dbReference>
<organism evidence="3 4">
    <name type="scientific">Candidatus Thiothrix phosphatis</name>
    <dbReference type="NCBI Taxonomy" id="3112415"/>
    <lineage>
        <taxon>Bacteria</taxon>
        <taxon>Pseudomonadati</taxon>
        <taxon>Pseudomonadota</taxon>
        <taxon>Gammaproteobacteria</taxon>
        <taxon>Thiotrichales</taxon>
        <taxon>Thiotrichaceae</taxon>
        <taxon>Thiothrix</taxon>
    </lineage>
</organism>
<keyword evidence="4" id="KW-1185">Reference proteome</keyword>
<protein>
    <submittedName>
        <fullName evidence="3">SDR family oxidoreductase</fullName>
        <ecNumber evidence="3">1.-.-.-</ecNumber>
    </submittedName>
</protein>
<proteinExistence type="inferred from homology"/>
<accession>A0ABU6CVV4</accession>
<dbReference type="SUPFAM" id="SSF51735">
    <property type="entry name" value="NAD(P)-binding Rossmann-fold domains"/>
    <property type="match status" value="1"/>
</dbReference>
<evidence type="ECO:0000256" key="2">
    <source>
        <dbReference type="RuleBase" id="RU000363"/>
    </source>
</evidence>
<dbReference type="RefSeq" id="WP_324694305.1">
    <property type="nucleotide sequence ID" value="NZ_JAYMYJ010000076.1"/>
</dbReference>
<dbReference type="InterPro" id="IPR036291">
    <property type="entry name" value="NAD(P)-bd_dom_sf"/>
</dbReference>
<evidence type="ECO:0000313" key="3">
    <source>
        <dbReference type="EMBL" id="MEB4590915.1"/>
    </source>
</evidence>
<dbReference type="GO" id="GO:0016491">
    <property type="term" value="F:oxidoreductase activity"/>
    <property type="evidence" value="ECO:0007669"/>
    <property type="project" value="UniProtKB-KW"/>
</dbReference>
<comment type="similarity">
    <text evidence="1 2">Belongs to the short-chain dehydrogenases/reductases (SDR) family.</text>
</comment>
<reference evidence="4" key="1">
    <citation type="submission" date="2023-07" db="EMBL/GenBank/DDBJ databases">
        <title>The carbon used by Thiothrix.</title>
        <authorList>
            <person name="Chen L."/>
        </authorList>
    </citation>
    <scope>NUCLEOTIDE SEQUENCE [LARGE SCALE GENOMIC DNA]</scope>
</reference>
<evidence type="ECO:0000256" key="1">
    <source>
        <dbReference type="ARBA" id="ARBA00006484"/>
    </source>
</evidence>
<dbReference type="Pfam" id="PF00106">
    <property type="entry name" value="adh_short"/>
    <property type="match status" value="1"/>
</dbReference>
<dbReference type="InterPro" id="IPR002347">
    <property type="entry name" value="SDR_fam"/>
</dbReference>
<dbReference type="EC" id="1.-.-.-" evidence="3"/>
<evidence type="ECO:0000313" key="4">
    <source>
        <dbReference type="Proteomes" id="UP001308005"/>
    </source>
</evidence>
<dbReference type="PRINTS" id="PR00081">
    <property type="entry name" value="GDHRDH"/>
</dbReference>
<dbReference type="Gene3D" id="3.40.50.720">
    <property type="entry name" value="NAD(P)-binding Rossmann-like Domain"/>
    <property type="match status" value="1"/>
</dbReference>
<reference evidence="3 4" key="2">
    <citation type="submission" date="2024-01" db="EMBL/GenBank/DDBJ databases">
        <authorList>
            <person name="Xie X."/>
        </authorList>
    </citation>
    <scope>NUCLEOTIDE SEQUENCE [LARGE SCALE GENOMIC DNA]</scope>
    <source>
        <strain evidence="3">SCUT-1</strain>
    </source>
</reference>
<comment type="caution">
    <text evidence="3">The sequence shown here is derived from an EMBL/GenBank/DDBJ whole genome shotgun (WGS) entry which is preliminary data.</text>
</comment>
<keyword evidence="3" id="KW-0560">Oxidoreductase</keyword>
<dbReference type="InterPro" id="IPR050259">
    <property type="entry name" value="SDR"/>
</dbReference>
<name>A0ABU6CVV4_9GAMM</name>
<dbReference type="PRINTS" id="PR00080">
    <property type="entry name" value="SDRFAMILY"/>
</dbReference>